<feature type="domain" description="HTH lysR-type" evidence="5">
    <location>
        <begin position="1"/>
        <end position="58"/>
    </location>
</feature>
<comment type="caution">
    <text evidence="6">The sequence shown here is derived from an EMBL/GenBank/DDBJ whole genome shotgun (WGS) entry which is preliminary data.</text>
</comment>
<accession>A0ABS9L3D3</accession>
<reference evidence="6" key="1">
    <citation type="submission" date="2022-01" db="EMBL/GenBank/DDBJ databases">
        <authorList>
            <person name="Jo J.-H."/>
            <person name="Im W.-T."/>
        </authorList>
    </citation>
    <scope>NUCLEOTIDE SEQUENCE</scope>
    <source>
        <strain evidence="6">I2-34</strain>
    </source>
</reference>
<dbReference type="InterPro" id="IPR005119">
    <property type="entry name" value="LysR_subst-bd"/>
</dbReference>
<keyword evidence="3" id="KW-0238">DNA-binding</keyword>
<comment type="similarity">
    <text evidence="1">Belongs to the LysR transcriptional regulatory family.</text>
</comment>
<name>A0ABS9L3D3_9MICC</name>
<dbReference type="Proteomes" id="UP001165368">
    <property type="component" value="Unassembled WGS sequence"/>
</dbReference>
<evidence type="ECO:0000313" key="7">
    <source>
        <dbReference type="Proteomes" id="UP001165368"/>
    </source>
</evidence>
<evidence type="ECO:0000259" key="5">
    <source>
        <dbReference type="PROSITE" id="PS50931"/>
    </source>
</evidence>
<dbReference type="Gene3D" id="1.10.10.10">
    <property type="entry name" value="Winged helix-like DNA-binding domain superfamily/Winged helix DNA-binding domain"/>
    <property type="match status" value="1"/>
</dbReference>
<dbReference type="InterPro" id="IPR036388">
    <property type="entry name" value="WH-like_DNA-bd_sf"/>
</dbReference>
<sequence length="298" mass="32611">MDLRQLEYFVTVARLGHFTQSAEHLYVGQPALSQAIRRLERQLGAELLNRSVHPIELTSAGRALLPYAQRAVEAVAEAREEFGLMGGAPSGRVTVGAMASVGPVEQVIAEFDRLYPDVDVVLREGITGGLIADLVAGQVDAVIATLIRPLPARVESAIVFSEPMVLMAPLESPFEHGVRLADLDGQSFLMPAEGSGVRTVIEAGLEKSGIKWRRGPESNDVQRQRVLVSQRVGLAIVPASAMPVGTAPVKFLEFAEPMRREVALMWARDRRHRSSIRAFLEVARRELTRFGMGEKTEV</sequence>
<dbReference type="RefSeq" id="WP_237818240.1">
    <property type="nucleotide sequence ID" value="NZ_JAKLTQ010000002.1"/>
</dbReference>
<evidence type="ECO:0000256" key="4">
    <source>
        <dbReference type="ARBA" id="ARBA00023163"/>
    </source>
</evidence>
<evidence type="ECO:0000256" key="3">
    <source>
        <dbReference type="ARBA" id="ARBA00023125"/>
    </source>
</evidence>
<organism evidence="6 7">
    <name type="scientific">Arthrobacter hankyongi</name>
    <dbReference type="NCBI Taxonomy" id="2904801"/>
    <lineage>
        <taxon>Bacteria</taxon>
        <taxon>Bacillati</taxon>
        <taxon>Actinomycetota</taxon>
        <taxon>Actinomycetes</taxon>
        <taxon>Micrococcales</taxon>
        <taxon>Micrococcaceae</taxon>
        <taxon>Arthrobacter</taxon>
    </lineage>
</organism>
<dbReference type="Pfam" id="PF00126">
    <property type="entry name" value="HTH_1"/>
    <property type="match status" value="1"/>
</dbReference>
<keyword evidence="2" id="KW-0805">Transcription regulation</keyword>
<dbReference type="EMBL" id="JAKLTQ010000002">
    <property type="protein sequence ID" value="MCG2621133.1"/>
    <property type="molecule type" value="Genomic_DNA"/>
</dbReference>
<dbReference type="SUPFAM" id="SSF46785">
    <property type="entry name" value="Winged helix' DNA-binding domain"/>
    <property type="match status" value="1"/>
</dbReference>
<keyword evidence="4" id="KW-0804">Transcription</keyword>
<dbReference type="Gene3D" id="3.40.190.10">
    <property type="entry name" value="Periplasmic binding protein-like II"/>
    <property type="match status" value="2"/>
</dbReference>
<dbReference type="Pfam" id="PF03466">
    <property type="entry name" value="LysR_substrate"/>
    <property type="match status" value="1"/>
</dbReference>
<dbReference type="SUPFAM" id="SSF53850">
    <property type="entry name" value="Periplasmic binding protein-like II"/>
    <property type="match status" value="1"/>
</dbReference>
<proteinExistence type="inferred from homology"/>
<evidence type="ECO:0000313" key="6">
    <source>
        <dbReference type="EMBL" id="MCG2621133.1"/>
    </source>
</evidence>
<protein>
    <submittedName>
        <fullName evidence="6">LysR family transcriptional regulator</fullName>
    </submittedName>
</protein>
<dbReference type="InterPro" id="IPR036390">
    <property type="entry name" value="WH_DNA-bd_sf"/>
</dbReference>
<dbReference type="CDD" id="cd05466">
    <property type="entry name" value="PBP2_LTTR_substrate"/>
    <property type="match status" value="1"/>
</dbReference>
<dbReference type="PROSITE" id="PS50931">
    <property type="entry name" value="HTH_LYSR"/>
    <property type="match status" value="1"/>
</dbReference>
<dbReference type="PANTHER" id="PTHR30346:SF9">
    <property type="entry name" value="LYSR FAMILY TRANSCRIPTIONAL REGULATOR"/>
    <property type="match status" value="1"/>
</dbReference>
<gene>
    <name evidence="6" type="ORF">LVY72_04300</name>
</gene>
<dbReference type="InterPro" id="IPR000847">
    <property type="entry name" value="LysR_HTH_N"/>
</dbReference>
<evidence type="ECO:0000256" key="2">
    <source>
        <dbReference type="ARBA" id="ARBA00023015"/>
    </source>
</evidence>
<evidence type="ECO:0000256" key="1">
    <source>
        <dbReference type="ARBA" id="ARBA00009437"/>
    </source>
</evidence>
<dbReference type="PRINTS" id="PR00039">
    <property type="entry name" value="HTHLYSR"/>
</dbReference>
<dbReference type="PANTHER" id="PTHR30346">
    <property type="entry name" value="TRANSCRIPTIONAL DUAL REGULATOR HCAR-RELATED"/>
    <property type="match status" value="1"/>
</dbReference>
<keyword evidence="7" id="KW-1185">Reference proteome</keyword>